<gene>
    <name evidence="3" type="ORF">H8R94_09320</name>
</gene>
<dbReference type="GO" id="GO:0008237">
    <property type="term" value="F:metallopeptidase activity"/>
    <property type="evidence" value="ECO:0007669"/>
    <property type="project" value="UniProtKB-KW"/>
</dbReference>
<dbReference type="PANTHER" id="PTHR36435:SF1">
    <property type="entry name" value="CAAX AMINO TERMINAL PROTEASE FAMILY PROTEIN"/>
    <property type="match status" value="1"/>
</dbReference>
<feature type="domain" description="CAAX prenyl protease 2/Lysostaphin resistance protein A-like" evidence="2">
    <location>
        <begin position="153"/>
        <end position="240"/>
    </location>
</feature>
<feature type="transmembrane region" description="Helical" evidence="1">
    <location>
        <begin position="255"/>
        <end position="275"/>
    </location>
</feature>
<dbReference type="PANTHER" id="PTHR36435">
    <property type="entry name" value="SLR1288 PROTEIN"/>
    <property type="match status" value="1"/>
</dbReference>
<keyword evidence="4" id="KW-1185">Reference proteome</keyword>
<dbReference type="Pfam" id="PF02517">
    <property type="entry name" value="Rce1-like"/>
    <property type="match status" value="1"/>
</dbReference>
<feature type="transmembrane region" description="Helical" evidence="1">
    <location>
        <begin position="152"/>
        <end position="171"/>
    </location>
</feature>
<keyword evidence="1" id="KW-1133">Transmembrane helix</keyword>
<reference evidence="3 4" key="1">
    <citation type="submission" date="2020-08" db="EMBL/GenBank/DDBJ databases">
        <title>Genome public.</title>
        <authorList>
            <person name="Liu C."/>
            <person name="Sun Q."/>
        </authorList>
    </citation>
    <scope>NUCLEOTIDE SEQUENCE [LARGE SCALE GENOMIC DNA]</scope>
    <source>
        <strain evidence="3 4">NSJ-9</strain>
    </source>
</reference>
<name>A0ABR7GH68_9FIRM</name>
<feature type="transmembrane region" description="Helical" evidence="1">
    <location>
        <begin position="229"/>
        <end position="249"/>
    </location>
</feature>
<keyword evidence="3" id="KW-0482">Metalloprotease</keyword>
<organism evidence="3 4">
    <name type="scientific">Roseburia lenta</name>
    <dbReference type="NCBI Taxonomy" id="2763061"/>
    <lineage>
        <taxon>Bacteria</taxon>
        <taxon>Bacillati</taxon>
        <taxon>Bacillota</taxon>
        <taxon>Clostridia</taxon>
        <taxon>Lachnospirales</taxon>
        <taxon>Lachnospiraceae</taxon>
        <taxon>Roseburia</taxon>
    </lineage>
</organism>
<evidence type="ECO:0000313" key="4">
    <source>
        <dbReference type="Proteomes" id="UP000643810"/>
    </source>
</evidence>
<feature type="transmembrane region" description="Helical" evidence="1">
    <location>
        <begin position="104"/>
        <end position="132"/>
    </location>
</feature>
<evidence type="ECO:0000256" key="1">
    <source>
        <dbReference type="SAM" id="Phobius"/>
    </source>
</evidence>
<accession>A0ABR7GH68</accession>
<dbReference type="InterPro" id="IPR003675">
    <property type="entry name" value="Rce1/LyrA-like_dom"/>
</dbReference>
<feature type="transmembrane region" description="Helical" evidence="1">
    <location>
        <begin position="206"/>
        <end position="222"/>
    </location>
</feature>
<dbReference type="EMBL" id="JACOPG010000003">
    <property type="protein sequence ID" value="MBC5686797.1"/>
    <property type="molecule type" value="Genomic_DNA"/>
</dbReference>
<keyword evidence="1" id="KW-0812">Transmembrane</keyword>
<evidence type="ECO:0000313" key="3">
    <source>
        <dbReference type="EMBL" id="MBC5686797.1"/>
    </source>
</evidence>
<keyword evidence="3" id="KW-0645">Protease</keyword>
<keyword evidence="1" id="KW-0472">Membrane</keyword>
<dbReference type="RefSeq" id="WP_186854493.1">
    <property type="nucleotide sequence ID" value="NZ_JACOPG010000003.1"/>
</dbReference>
<keyword evidence="3" id="KW-0378">Hydrolase</keyword>
<sequence>MENKLSNIWKCFLPSVCIFVLQMAISFVGMFFVFCYKAHTYTSGSFSDFFQGYYNAVTSTDFNVGVMLVYAAIAAVLFFFWYYKKVCDKSAKKGAFALLKANPATCIVGVILLSFGMQYLCTYLMNVVSVLFPSWLTQYETLMDGMGLSESLTLPLVLYTVVIGPICEELTFRGLTFSYARRVMPFWAANVVQALLFAGMHMNPLQAVYTFLFGLVLGYFVEKAGNLSMGICLHMSFNAVGVLSGGLALGGNGPMQFFCILFGSMVATYLGILLLNKNAKNMA</sequence>
<evidence type="ECO:0000259" key="2">
    <source>
        <dbReference type="Pfam" id="PF02517"/>
    </source>
</evidence>
<feature type="transmembrane region" description="Helical" evidence="1">
    <location>
        <begin position="183"/>
        <end position="200"/>
    </location>
</feature>
<dbReference type="Proteomes" id="UP000643810">
    <property type="component" value="Unassembled WGS sequence"/>
</dbReference>
<protein>
    <submittedName>
        <fullName evidence="3">CPBP family intramembrane metalloprotease</fullName>
    </submittedName>
</protein>
<comment type="caution">
    <text evidence="3">The sequence shown here is derived from an EMBL/GenBank/DDBJ whole genome shotgun (WGS) entry which is preliminary data.</text>
</comment>
<feature type="transmembrane region" description="Helical" evidence="1">
    <location>
        <begin position="62"/>
        <end position="83"/>
    </location>
</feature>
<dbReference type="InterPro" id="IPR052710">
    <property type="entry name" value="CAAX_protease"/>
</dbReference>
<feature type="transmembrane region" description="Helical" evidence="1">
    <location>
        <begin position="12"/>
        <end position="34"/>
    </location>
</feature>
<proteinExistence type="predicted"/>